<evidence type="ECO:0000256" key="3">
    <source>
        <dbReference type="ARBA" id="ARBA00022989"/>
    </source>
</evidence>
<dbReference type="PIRSF" id="PIRSF005799">
    <property type="entry name" value="UDP-gal_transpt"/>
    <property type="match status" value="1"/>
</dbReference>
<protein>
    <recommendedName>
        <fullName evidence="8">Sugar phosphate transporter domain-containing protein</fullName>
    </recommendedName>
</protein>
<dbReference type="InterPro" id="IPR037185">
    <property type="entry name" value="EmrE-like"/>
</dbReference>
<keyword evidence="7" id="KW-1185">Reference proteome</keyword>
<name>A0A1R2CWF5_9CILI</name>
<evidence type="ECO:0008006" key="8">
    <source>
        <dbReference type="Google" id="ProtNLM"/>
    </source>
</evidence>
<proteinExistence type="predicted"/>
<feature type="transmembrane region" description="Helical" evidence="5">
    <location>
        <begin position="39"/>
        <end position="56"/>
    </location>
</feature>
<dbReference type="GO" id="GO:0000139">
    <property type="term" value="C:Golgi membrane"/>
    <property type="evidence" value="ECO:0007669"/>
    <property type="project" value="InterPro"/>
</dbReference>
<evidence type="ECO:0000256" key="2">
    <source>
        <dbReference type="ARBA" id="ARBA00022692"/>
    </source>
</evidence>
<evidence type="ECO:0000256" key="5">
    <source>
        <dbReference type="SAM" id="Phobius"/>
    </source>
</evidence>
<evidence type="ECO:0000313" key="6">
    <source>
        <dbReference type="EMBL" id="OMJ93332.1"/>
    </source>
</evidence>
<dbReference type="SUPFAM" id="SSF103481">
    <property type="entry name" value="Multidrug resistance efflux transporter EmrE"/>
    <property type="match status" value="1"/>
</dbReference>
<feature type="transmembrane region" description="Helical" evidence="5">
    <location>
        <begin position="232"/>
        <end position="254"/>
    </location>
</feature>
<dbReference type="AlphaFoldDB" id="A0A1R2CWF5"/>
<feature type="transmembrane region" description="Helical" evidence="5">
    <location>
        <begin position="170"/>
        <end position="187"/>
    </location>
</feature>
<keyword evidence="4 5" id="KW-0472">Membrane</keyword>
<dbReference type="GO" id="GO:0015165">
    <property type="term" value="F:pyrimidine nucleotide-sugar transmembrane transporter activity"/>
    <property type="evidence" value="ECO:0007669"/>
    <property type="project" value="InterPro"/>
</dbReference>
<feature type="transmembrane region" description="Helical" evidence="5">
    <location>
        <begin position="199"/>
        <end position="220"/>
    </location>
</feature>
<feature type="transmembrane region" description="Helical" evidence="5">
    <location>
        <begin position="143"/>
        <end position="163"/>
    </location>
</feature>
<dbReference type="PANTHER" id="PTHR10231">
    <property type="entry name" value="NUCLEOTIDE-SUGAR TRANSMEMBRANE TRANSPORTER"/>
    <property type="match status" value="1"/>
</dbReference>
<reference evidence="6 7" key="1">
    <citation type="submission" date="2016-11" db="EMBL/GenBank/DDBJ databases">
        <title>The macronuclear genome of Stentor coeruleus: a giant cell with tiny introns.</title>
        <authorList>
            <person name="Slabodnick M."/>
            <person name="Ruby J.G."/>
            <person name="Reiff S.B."/>
            <person name="Swart E.C."/>
            <person name="Gosai S."/>
            <person name="Prabakaran S."/>
            <person name="Witkowska E."/>
            <person name="Larue G.E."/>
            <person name="Fisher S."/>
            <person name="Freeman R.M."/>
            <person name="Gunawardena J."/>
            <person name="Chu W."/>
            <person name="Stover N.A."/>
            <person name="Gregory B.D."/>
            <person name="Nowacki M."/>
            <person name="Derisi J."/>
            <person name="Roy S.W."/>
            <person name="Marshall W.F."/>
            <person name="Sood P."/>
        </authorList>
    </citation>
    <scope>NUCLEOTIDE SEQUENCE [LARGE SCALE GENOMIC DNA]</scope>
    <source>
        <strain evidence="6">WM001</strain>
    </source>
</reference>
<feature type="transmembrane region" description="Helical" evidence="5">
    <location>
        <begin position="116"/>
        <end position="137"/>
    </location>
</feature>
<feature type="transmembrane region" description="Helical" evidence="5">
    <location>
        <begin position="269"/>
        <end position="287"/>
    </location>
</feature>
<keyword evidence="2 5" id="KW-0812">Transmembrane</keyword>
<feature type="transmembrane region" description="Helical" evidence="5">
    <location>
        <begin position="76"/>
        <end position="95"/>
    </location>
</feature>
<sequence>MNYNAQKFDKNEYELQSLGSETKKEALLAPVAPKQTTSLATYSLIIFIAIGVKVIQPLTIANAKNEDGSYRFNESTMVLLVEIVKLIFCTCVFAIQYKNTEDDSKSELHNLPFKMSLHFLVPALLYAASNTLVYYGISYINPGLFHVFGNIRILIAGILYRFMMGKKQSDLQWLSLILIACGAVLSSPAPEHANSSDNYLMGLLLLSLMSVCSTSASIYTEKYFKKTQKLSIFYQNIILYLYGILVNTFVVVFLKSEEKGAFDGFDQSGFMVLAAQSAMGVSLSFIFKYLDNIVYVISLTVAMLITAVISMMFFDLDPTYEFFSSMAVITIGIYIFYRSKLFEKFGIQDLVY</sequence>
<feature type="transmembrane region" description="Helical" evidence="5">
    <location>
        <begin position="294"/>
        <end position="314"/>
    </location>
</feature>
<dbReference type="InterPro" id="IPR007271">
    <property type="entry name" value="Nuc_sug_transpt"/>
</dbReference>
<comment type="caution">
    <text evidence="6">The sequence shown here is derived from an EMBL/GenBank/DDBJ whole genome shotgun (WGS) entry which is preliminary data.</text>
</comment>
<gene>
    <name evidence="6" type="ORF">SteCoe_3684</name>
</gene>
<evidence type="ECO:0000256" key="4">
    <source>
        <dbReference type="ARBA" id="ARBA00023136"/>
    </source>
</evidence>
<comment type="subcellular location">
    <subcellularLocation>
        <location evidence="1">Membrane</location>
        <topology evidence="1">Multi-pass membrane protein</topology>
    </subcellularLocation>
</comment>
<dbReference type="EMBL" id="MPUH01000044">
    <property type="protein sequence ID" value="OMJ93332.1"/>
    <property type="molecule type" value="Genomic_DNA"/>
</dbReference>
<keyword evidence="3 5" id="KW-1133">Transmembrane helix</keyword>
<dbReference type="OrthoDB" id="408493at2759"/>
<accession>A0A1R2CWF5</accession>
<evidence type="ECO:0000256" key="1">
    <source>
        <dbReference type="ARBA" id="ARBA00004141"/>
    </source>
</evidence>
<organism evidence="6 7">
    <name type="scientific">Stentor coeruleus</name>
    <dbReference type="NCBI Taxonomy" id="5963"/>
    <lineage>
        <taxon>Eukaryota</taxon>
        <taxon>Sar</taxon>
        <taxon>Alveolata</taxon>
        <taxon>Ciliophora</taxon>
        <taxon>Postciliodesmatophora</taxon>
        <taxon>Heterotrichea</taxon>
        <taxon>Heterotrichida</taxon>
        <taxon>Stentoridae</taxon>
        <taxon>Stentor</taxon>
    </lineage>
</organism>
<feature type="transmembrane region" description="Helical" evidence="5">
    <location>
        <begin position="320"/>
        <end position="337"/>
    </location>
</feature>
<evidence type="ECO:0000313" key="7">
    <source>
        <dbReference type="Proteomes" id="UP000187209"/>
    </source>
</evidence>
<dbReference type="Pfam" id="PF04142">
    <property type="entry name" value="Nuc_sug_transp"/>
    <property type="match status" value="1"/>
</dbReference>
<dbReference type="Proteomes" id="UP000187209">
    <property type="component" value="Unassembled WGS sequence"/>
</dbReference>